<evidence type="ECO:0000259" key="2">
    <source>
        <dbReference type="SMART" id="SM00507"/>
    </source>
</evidence>
<dbReference type="STRING" id="1073574.GOARA_005_00010"/>
<dbReference type="CDD" id="cd00085">
    <property type="entry name" value="HNHc"/>
    <property type="match status" value="1"/>
</dbReference>
<comment type="caution">
    <text evidence="3">The sequence shown here is derived from an EMBL/GenBank/DDBJ whole genome shotgun (WGS) entry which is preliminary data.</text>
</comment>
<evidence type="ECO:0000313" key="4">
    <source>
        <dbReference type="Proteomes" id="UP000035088"/>
    </source>
</evidence>
<dbReference type="GO" id="GO:0003676">
    <property type="term" value="F:nucleic acid binding"/>
    <property type="evidence" value="ECO:0007669"/>
    <property type="project" value="InterPro"/>
</dbReference>
<keyword evidence="4" id="KW-1185">Reference proteome</keyword>
<accession>G7GX81</accession>
<dbReference type="AlphaFoldDB" id="G7GX81"/>
<dbReference type="InterPro" id="IPR003870">
    <property type="entry name" value="DUF222"/>
</dbReference>
<dbReference type="InterPro" id="IPR003615">
    <property type="entry name" value="HNH_nuc"/>
</dbReference>
<proteinExistence type="inferred from homology"/>
<dbReference type="Gene3D" id="1.10.30.50">
    <property type="match status" value="1"/>
</dbReference>
<reference evidence="3 4" key="1">
    <citation type="submission" date="2011-11" db="EMBL/GenBank/DDBJ databases">
        <title>Whole genome shotgun sequence of Gordonia araii NBRC 100433.</title>
        <authorList>
            <person name="Yoshida Y."/>
            <person name="Hosoyama A."/>
            <person name="Tsuchikane K."/>
            <person name="Katsumata H."/>
            <person name="Yamazaki S."/>
            <person name="Fujita N."/>
        </authorList>
    </citation>
    <scope>NUCLEOTIDE SEQUENCE [LARGE SCALE GENOMIC DNA]</scope>
    <source>
        <strain evidence="3 4">NBRC 100433</strain>
    </source>
</reference>
<organism evidence="3 4">
    <name type="scientific">Gordonia araii NBRC 100433</name>
    <dbReference type="NCBI Taxonomy" id="1073574"/>
    <lineage>
        <taxon>Bacteria</taxon>
        <taxon>Bacillati</taxon>
        <taxon>Actinomycetota</taxon>
        <taxon>Actinomycetes</taxon>
        <taxon>Mycobacteriales</taxon>
        <taxon>Gordoniaceae</taxon>
        <taxon>Gordonia</taxon>
    </lineage>
</organism>
<gene>
    <name evidence="3" type="ORF">GOARA_005_00010</name>
</gene>
<dbReference type="Proteomes" id="UP000035088">
    <property type="component" value="Unassembled WGS sequence"/>
</dbReference>
<sequence length="456" mass="49167">MVMRVDDLTTLVTELSDDLTPAATDTGHGIGALLADAEPIADDQMLLTVMAAAFRLGTICDYLLAAATSRAQAIGLPKRKQLRDGRDVLRQLPLAPSAVARLGRLADNLPALPHLAREIRDGDLSLEHADAVIRGLTHVASRMDADGYTTVKDAVATRLLAHARGETPTQVMAQAHELAHQLAPAHPPAIPPAENPMLNEAEITRTDEGRVRLAADLDQLSGEKLLTALDTLTKPVPAPDGGRDPRTHPQRLADGLIDILDTYLAHPDRPTTGGIVPHITLTVPLPILTGHDDRAADRCNDSVAATPIGDHIPRLGFTGAISTATASELCCGNPELTAILTADSVPLDLKRTQRLATPALRTALIARDHGCQFPGCGKPASWTDAHHIKEWRDGGQTTLDNLVLLCRYHHHTAIHTHGWHVMIGSDRHPWFQPPQGGDWIRCHQRRTLTHTTHAAT</sequence>
<dbReference type="GO" id="GO:0004519">
    <property type="term" value="F:endonuclease activity"/>
    <property type="evidence" value="ECO:0007669"/>
    <property type="project" value="InterPro"/>
</dbReference>
<dbReference type="Pfam" id="PF01844">
    <property type="entry name" value="HNH"/>
    <property type="match status" value="1"/>
</dbReference>
<protein>
    <recommendedName>
        <fullName evidence="2">HNH nuclease domain-containing protein</fullName>
    </recommendedName>
</protein>
<evidence type="ECO:0000313" key="3">
    <source>
        <dbReference type="EMBL" id="GAB08206.1"/>
    </source>
</evidence>
<dbReference type="InterPro" id="IPR002711">
    <property type="entry name" value="HNH"/>
</dbReference>
<evidence type="ECO:0000256" key="1">
    <source>
        <dbReference type="ARBA" id="ARBA00023450"/>
    </source>
</evidence>
<name>G7GX81_9ACTN</name>
<dbReference type="GO" id="GO:0008270">
    <property type="term" value="F:zinc ion binding"/>
    <property type="evidence" value="ECO:0007669"/>
    <property type="project" value="InterPro"/>
</dbReference>
<dbReference type="EMBL" id="BAEE01000005">
    <property type="protein sequence ID" value="GAB08206.1"/>
    <property type="molecule type" value="Genomic_DNA"/>
</dbReference>
<comment type="similarity">
    <text evidence="1">Belongs to the Rv1128c/1148c/1588c/1702c/1945/3466 family.</text>
</comment>
<feature type="domain" description="HNH nuclease" evidence="2">
    <location>
        <begin position="359"/>
        <end position="411"/>
    </location>
</feature>
<dbReference type="SMART" id="SM00507">
    <property type="entry name" value="HNHc"/>
    <property type="match status" value="1"/>
</dbReference>
<dbReference type="Pfam" id="PF02720">
    <property type="entry name" value="DUF222"/>
    <property type="match status" value="1"/>
</dbReference>